<proteinExistence type="predicted"/>
<sequence>MEQVYDLHQHPYFVIFYIGKESIDLRLNCTSIRSGSDQKGTELKSSCIIYNKEKTEIISYGDSEFQYDEEEHIRVDNFSDKLYNIFRKGKNYWDENDEFIMKAVSDFIRLEVSVMLERSKEKIDSTDELHYALVIPSEWEDEIREEIIRPLFVYSGLISSNDHLDRLLFYTNIEVIIYYLQNMEDGYTFKRGQNTILCRLSTIDHDDSVLIDFDLISTMNNMFNFTNSRLFPKVTRSTSLSVTSDDIKNGIKSYLKTQSLISEDDKIIQAIAEDVYQKGSQEENDYLYNIDLMRLLITDTSNWELNDLQEKFIRSIRPFDVCAEIGQSIIESMKDVVSNKFSKDYELLVLEDIYSSAWKKKLFLQNYDLSVMRPNISLVKWLKYILEYNRRSLNAITTMTKNSLENDQISLSHIFSGADFGVHEAIQNADMNSLPRIVSSNNTAISPSIFQNSKPNAIFNIDISLDSTVLYCSVISNEGLIQKIIGHDYFTADKSLPSLGSFYKISNEATLNVDNKFISFAEEYFLDGFDYLSFDGDVTKKTDFVSRIEEILVKDTSTAKDVTPVKRRTQIKSFLRTYKNYIKDTILNREEISTPTYETSISIKQKKFINAFMLIFFVIAQLREDYIQLTMHKVVIDPSSEDEQEAIIHEDEVIYIDNIYDSLCSHMWDNITKDSSWIEFCNLHNSDEKNVTSELLSLKIQIEFANNFKHYISSHILGTSSPYQNTNKNTVWLSSSCSCKINVTIHDVIEISFKPVLQDLAVTILSSLINKRLFGKYLNVQHLFNLIHFNKNPQFQDTISRILEEEVDTFNRVQGIDTSWFVIPVLPAYVLQPVINQQHFLYKEFQTGTLHQIFAENYTLRIFIYYQGKEVWYEDNETNTDQIEFVGDYICPIVKKNDMLSNITAKKTFYVRNSTSPDNIGTAATNVYKYKQPYDLKYDLESGLENNTIRRAVNQRNFRGISFANEYHDVPLIVSISHLGHSSSLRISTNLVGVHNRENDFSEVGEPVTLARH</sequence>
<gene>
    <name evidence="1" type="ORF">INT48_002743</name>
</gene>
<comment type="caution">
    <text evidence="1">The sequence shown here is derived from an EMBL/GenBank/DDBJ whole genome shotgun (WGS) entry which is preliminary data.</text>
</comment>
<evidence type="ECO:0000313" key="1">
    <source>
        <dbReference type="EMBL" id="KAG2230318.1"/>
    </source>
</evidence>
<dbReference type="AlphaFoldDB" id="A0A8H7VVL7"/>
<protein>
    <submittedName>
        <fullName evidence="1">Uncharacterized protein</fullName>
    </submittedName>
</protein>
<accession>A0A8H7VVL7</accession>
<dbReference type="EMBL" id="JAEPRE010000209">
    <property type="protein sequence ID" value="KAG2230318.1"/>
    <property type="molecule type" value="Genomic_DNA"/>
</dbReference>
<dbReference type="Proteomes" id="UP000613177">
    <property type="component" value="Unassembled WGS sequence"/>
</dbReference>
<organism evidence="1 2">
    <name type="scientific">Thamnidium elegans</name>
    <dbReference type="NCBI Taxonomy" id="101142"/>
    <lineage>
        <taxon>Eukaryota</taxon>
        <taxon>Fungi</taxon>
        <taxon>Fungi incertae sedis</taxon>
        <taxon>Mucoromycota</taxon>
        <taxon>Mucoromycotina</taxon>
        <taxon>Mucoromycetes</taxon>
        <taxon>Mucorales</taxon>
        <taxon>Mucorineae</taxon>
        <taxon>Mucoraceae</taxon>
        <taxon>Thamnidium</taxon>
    </lineage>
</organism>
<reference evidence="1" key="1">
    <citation type="submission" date="2021-01" db="EMBL/GenBank/DDBJ databases">
        <title>Metabolic potential, ecology and presence of endohyphal bacteria is reflected in genomic diversity of Mucoromycotina.</title>
        <authorList>
            <person name="Muszewska A."/>
            <person name="Okrasinska A."/>
            <person name="Steczkiewicz K."/>
            <person name="Drgas O."/>
            <person name="Orlowska M."/>
            <person name="Perlinska-Lenart U."/>
            <person name="Aleksandrzak-Piekarczyk T."/>
            <person name="Szatraj K."/>
            <person name="Zielenkiewicz U."/>
            <person name="Pilsyk S."/>
            <person name="Malc E."/>
            <person name="Mieczkowski P."/>
            <person name="Kruszewska J.S."/>
            <person name="Biernat P."/>
            <person name="Pawlowska J."/>
        </authorList>
    </citation>
    <scope>NUCLEOTIDE SEQUENCE</scope>
    <source>
        <strain evidence="1">WA0000018081</strain>
    </source>
</reference>
<keyword evidence="2" id="KW-1185">Reference proteome</keyword>
<name>A0A8H7VVL7_9FUNG</name>
<evidence type="ECO:0000313" key="2">
    <source>
        <dbReference type="Proteomes" id="UP000613177"/>
    </source>
</evidence>